<protein>
    <submittedName>
        <fullName evidence="2 3">Uncharacterized protein</fullName>
    </submittedName>
</protein>
<reference evidence="3" key="5">
    <citation type="submission" date="2015-06" db="UniProtKB">
        <authorList>
            <consortium name="EnsemblFungi"/>
        </authorList>
    </citation>
    <scope>IDENTIFICATION</scope>
    <source>
        <strain evidence="3">ATCC 64411</strain>
    </source>
</reference>
<reference evidence="2" key="1">
    <citation type="submission" date="2010-05" db="EMBL/GenBank/DDBJ databases">
        <title>The Genome Sequence of Magnaporthe poae strain ATCC 64411.</title>
        <authorList>
            <consortium name="The Broad Institute Genome Sequencing Platform"/>
            <consortium name="Broad Institute Genome Sequencing Center for Infectious Disease"/>
            <person name="Ma L.-J."/>
            <person name="Dead R."/>
            <person name="Young S."/>
            <person name="Zeng Q."/>
            <person name="Koehrsen M."/>
            <person name="Alvarado L."/>
            <person name="Berlin A."/>
            <person name="Chapman S.B."/>
            <person name="Chen Z."/>
            <person name="Freedman E."/>
            <person name="Gellesch M."/>
            <person name="Goldberg J."/>
            <person name="Griggs A."/>
            <person name="Gujja S."/>
            <person name="Heilman E.R."/>
            <person name="Heiman D."/>
            <person name="Hepburn T."/>
            <person name="Howarth C."/>
            <person name="Jen D."/>
            <person name="Larson L."/>
            <person name="Mehta T."/>
            <person name="Neiman D."/>
            <person name="Pearson M."/>
            <person name="Roberts A."/>
            <person name="Saif S."/>
            <person name="Shea T."/>
            <person name="Shenoy N."/>
            <person name="Sisk P."/>
            <person name="Stolte C."/>
            <person name="Sykes S."/>
            <person name="Walk T."/>
            <person name="White J."/>
            <person name="Yandava C."/>
            <person name="Haas B."/>
            <person name="Nusbaum C."/>
            <person name="Birren B."/>
        </authorList>
    </citation>
    <scope>NUCLEOTIDE SEQUENCE</scope>
    <source>
        <strain evidence="2">ATCC 64411</strain>
    </source>
</reference>
<sequence>MEEKNWTWQRLGGQARGELDRRSFQPGRYLDGREKVVAGPEAGSLIDEGASAGTGMCPCSTSIILTYFHGNWRPTAAFHRRTARLFHPSRFRFHLLGDACGRGLGTAQLVLCACKLAAGVFVRPSRANAAATLHTGPEAHALDGTDGAWDGHESRDVASHTHDSPARHAKQLES</sequence>
<name>A0A0C4E4C0_MAGP6</name>
<evidence type="ECO:0000256" key="1">
    <source>
        <dbReference type="SAM" id="MobiDB-lite"/>
    </source>
</evidence>
<evidence type="ECO:0000313" key="4">
    <source>
        <dbReference type="Proteomes" id="UP000011715"/>
    </source>
</evidence>
<reference evidence="2" key="3">
    <citation type="submission" date="2011-03" db="EMBL/GenBank/DDBJ databases">
        <title>Annotation of Magnaporthe poae ATCC 64411.</title>
        <authorList>
            <person name="Ma L.-J."/>
            <person name="Dead R."/>
            <person name="Young S.K."/>
            <person name="Zeng Q."/>
            <person name="Gargeya S."/>
            <person name="Fitzgerald M."/>
            <person name="Haas B."/>
            <person name="Abouelleil A."/>
            <person name="Alvarado L."/>
            <person name="Arachchi H.M."/>
            <person name="Berlin A."/>
            <person name="Brown A."/>
            <person name="Chapman S.B."/>
            <person name="Chen Z."/>
            <person name="Dunbar C."/>
            <person name="Freedman E."/>
            <person name="Gearin G."/>
            <person name="Gellesch M."/>
            <person name="Goldberg J."/>
            <person name="Griggs A."/>
            <person name="Gujja S."/>
            <person name="Heiman D."/>
            <person name="Howarth C."/>
            <person name="Larson L."/>
            <person name="Lui A."/>
            <person name="MacDonald P.J.P."/>
            <person name="Mehta T."/>
            <person name="Montmayeur A."/>
            <person name="Murphy C."/>
            <person name="Neiman D."/>
            <person name="Pearson M."/>
            <person name="Priest M."/>
            <person name="Roberts A."/>
            <person name="Saif S."/>
            <person name="Shea T."/>
            <person name="Shenoy N."/>
            <person name="Sisk P."/>
            <person name="Stolte C."/>
            <person name="Sykes S."/>
            <person name="Yandava C."/>
            <person name="Wortman J."/>
            <person name="Nusbaum C."/>
            <person name="Birren B."/>
        </authorList>
    </citation>
    <scope>NUCLEOTIDE SEQUENCE</scope>
    <source>
        <strain evidence="2">ATCC 64411</strain>
    </source>
</reference>
<reference evidence="3" key="4">
    <citation type="journal article" date="2015" name="G3 (Bethesda)">
        <title>Genome sequences of three phytopathogenic species of the Magnaporthaceae family of fungi.</title>
        <authorList>
            <person name="Okagaki L.H."/>
            <person name="Nunes C.C."/>
            <person name="Sailsbery J."/>
            <person name="Clay B."/>
            <person name="Brown D."/>
            <person name="John T."/>
            <person name="Oh Y."/>
            <person name="Young N."/>
            <person name="Fitzgerald M."/>
            <person name="Haas B.J."/>
            <person name="Zeng Q."/>
            <person name="Young S."/>
            <person name="Adiconis X."/>
            <person name="Fan L."/>
            <person name="Levin J.Z."/>
            <person name="Mitchell T.K."/>
            <person name="Okubara P.A."/>
            <person name="Farman M.L."/>
            <person name="Kohn L.M."/>
            <person name="Birren B."/>
            <person name="Ma L.-J."/>
            <person name="Dean R.A."/>
        </authorList>
    </citation>
    <scope>NUCLEOTIDE SEQUENCE</scope>
    <source>
        <strain evidence="3">ATCC 64411 / 73-15</strain>
    </source>
</reference>
<dbReference type="EMBL" id="ADBL01001767">
    <property type="status" value="NOT_ANNOTATED_CDS"/>
    <property type="molecule type" value="Genomic_DNA"/>
</dbReference>
<keyword evidence="4" id="KW-1185">Reference proteome</keyword>
<dbReference type="Proteomes" id="UP000011715">
    <property type="component" value="Unassembled WGS sequence"/>
</dbReference>
<dbReference type="EMBL" id="GL876971">
    <property type="protein sequence ID" value="KLU88325.1"/>
    <property type="molecule type" value="Genomic_DNA"/>
</dbReference>
<gene>
    <name evidence="2" type="ORF">MAPG_07312</name>
</gene>
<organism evidence="3 4">
    <name type="scientific">Magnaporthiopsis poae (strain ATCC 64411 / 73-15)</name>
    <name type="common">Kentucky bluegrass fungus</name>
    <name type="synonym">Magnaporthe poae</name>
    <dbReference type="NCBI Taxonomy" id="644358"/>
    <lineage>
        <taxon>Eukaryota</taxon>
        <taxon>Fungi</taxon>
        <taxon>Dikarya</taxon>
        <taxon>Ascomycota</taxon>
        <taxon>Pezizomycotina</taxon>
        <taxon>Sordariomycetes</taxon>
        <taxon>Sordariomycetidae</taxon>
        <taxon>Magnaporthales</taxon>
        <taxon>Magnaporthaceae</taxon>
        <taxon>Magnaporthiopsis</taxon>
    </lineage>
</organism>
<dbReference type="AlphaFoldDB" id="A0A0C4E4C0"/>
<evidence type="ECO:0000313" key="3">
    <source>
        <dbReference type="EnsemblFungi" id="MAPG_07312T0"/>
    </source>
</evidence>
<dbReference type="EnsemblFungi" id="MAPG_07312T0">
    <property type="protein sequence ID" value="MAPG_07312T0"/>
    <property type="gene ID" value="MAPG_07312"/>
</dbReference>
<feature type="compositionally biased region" description="Basic and acidic residues" evidence="1">
    <location>
        <begin position="149"/>
        <end position="174"/>
    </location>
</feature>
<proteinExistence type="predicted"/>
<evidence type="ECO:0000313" key="2">
    <source>
        <dbReference type="EMBL" id="KLU88325.1"/>
    </source>
</evidence>
<dbReference type="VEuPathDB" id="FungiDB:MAPG_07312"/>
<reference evidence="4" key="2">
    <citation type="submission" date="2010-05" db="EMBL/GenBank/DDBJ databases">
        <title>The genome sequence of Magnaporthe poae strain ATCC 64411.</title>
        <authorList>
            <person name="Ma L.-J."/>
            <person name="Dead R."/>
            <person name="Young S."/>
            <person name="Zeng Q."/>
            <person name="Koehrsen M."/>
            <person name="Alvarado L."/>
            <person name="Berlin A."/>
            <person name="Chapman S.B."/>
            <person name="Chen Z."/>
            <person name="Freedman E."/>
            <person name="Gellesch M."/>
            <person name="Goldberg J."/>
            <person name="Griggs A."/>
            <person name="Gujja S."/>
            <person name="Heilman E.R."/>
            <person name="Heiman D."/>
            <person name="Hepburn T."/>
            <person name="Howarth C."/>
            <person name="Jen D."/>
            <person name="Larson L."/>
            <person name="Mehta T."/>
            <person name="Neiman D."/>
            <person name="Pearson M."/>
            <person name="Roberts A."/>
            <person name="Saif S."/>
            <person name="Shea T."/>
            <person name="Shenoy N."/>
            <person name="Sisk P."/>
            <person name="Stolte C."/>
            <person name="Sykes S."/>
            <person name="Walk T."/>
            <person name="White J."/>
            <person name="Yandava C."/>
            <person name="Haas B."/>
            <person name="Nusbaum C."/>
            <person name="Birren B."/>
        </authorList>
    </citation>
    <scope>NUCLEOTIDE SEQUENCE [LARGE SCALE GENOMIC DNA]</scope>
    <source>
        <strain evidence="4">ATCC 64411 / 73-15</strain>
    </source>
</reference>
<accession>A0A0C4E4C0</accession>
<feature type="region of interest" description="Disordered" evidence="1">
    <location>
        <begin position="138"/>
        <end position="174"/>
    </location>
</feature>